<dbReference type="Gene3D" id="2.10.25.10">
    <property type="entry name" value="Laminin"/>
    <property type="match status" value="1"/>
</dbReference>
<dbReference type="HOGENOM" id="CLU_076702_1_0_1"/>
<dbReference type="OrthoDB" id="6275838at2759"/>
<dbReference type="InParanoid" id="T1FY64"/>
<dbReference type="GeneID" id="20213762"/>
<dbReference type="KEGG" id="hro:HELRODRAFT_65329"/>
<dbReference type="CTD" id="20213762"/>
<reference evidence="7" key="1">
    <citation type="submission" date="2012-12" db="EMBL/GenBank/DDBJ databases">
        <authorList>
            <person name="Hellsten U."/>
            <person name="Grimwood J."/>
            <person name="Chapman J.A."/>
            <person name="Shapiro H."/>
            <person name="Aerts A."/>
            <person name="Otillar R.P."/>
            <person name="Terry A.Y."/>
            <person name="Boore J.L."/>
            <person name="Simakov O."/>
            <person name="Marletaz F."/>
            <person name="Cho S.-J."/>
            <person name="Edsinger-Gonzales E."/>
            <person name="Havlak P."/>
            <person name="Kuo D.-H."/>
            <person name="Larsson T."/>
            <person name="Lv J."/>
            <person name="Arendt D."/>
            <person name="Savage R."/>
            <person name="Osoegawa K."/>
            <person name="de Jong P."/>
            <person name="Lindberg D.R."/>
            <person name="Seaver E.C."/>
            <person name="Weisblat D.A."/>
            <person name="Putnam N.H."/>
            <person name="Grigoriev I.V."/>
            <person name="Rokhsar D.S."/>
        </authorList>
    </citation>
    <scope>NUCLEOTIDE SEQUENCE</scope>
</reference>
<dbReference type="PROSITE" id="PS50025">
    <property type="entry name" value="LAM_G_DOMAIN"/>
    <property type="match status" value="1"/>
</dbReference>
<evidence type="ECO:0000313" key="7">
    <source>
        <dbReference type="Proteomes" id="UP000015101"/>
    </source>
</evidence>
<reference evidence="5 7" key="2">
    <citation type="journal article" date="2013" name="Nature">
        <title>Insights into bilaterian evolution from three spiralian genomes.</title>
        <authorList>
            <person name="Simakov O."/>
            <person name="Marletaz F."/>
            <person name="Cho S.J."/>
            <person name="Edsinger-Gonzales E."/>
            <person name="Havlak P."/>
            <person name="Hellsten U."/>
            <person name="Kuo D.H."/>
            <person name="Larsson T."/>
            <person name="Lv J."/>
            <person name="Arendt D."/>
            <person name="Savage R."/>
            <person name="Osoegawa K."/>
            <person name="de Jong P."/>
            <person name="Grimwood J."/>
            <person name="Chapman J.A."/>
            <person name="Shapiro H."/>
            <person name="Aerts A."/>
            <person name="Otillar R.P."/>
            <person name="Terry A.Y."/>
            <person name="Boore J.L."/>
            <person name="Grigoriev I.V."/>
            <person name="Lindberg D.R."/>
            <person name="Seaver E.C."/>
            <person name="Weisblat D.A."/>
            <person name="Putnam N.H."/>
            <person name="Rokhsar D.S."/>
        </authorList>
    </citation>
    <scope>NUCLEOTIDE SEQUENCE</scope>
</reference>
<dbReference type="InterPro" id="IPR001791">
    <property type="entry name" value="Laminin_G"/>
</dbReference>
<comment type="caution">
    <text evidence="2">Lacks conserved residue(s) required for the propagation of feature annotation.</text>
</comment>
<feature type="domain" description="Laminin G" evidence="3">
    <location>
        <begin position="59"/>
        <end position="193"/>
    </location>
</feature>
<organism evidence="6 7">
    <name type="scientific">Helobdella robusta</name>
    <name type="common">Californian leech</name>
    <dbReference type="NCBI Taxonomy" id="6412"/>
    <lineage>
        <taxon>Eukaryota</taxon>
        <taxon>Metazoa</taxon>
        <taxon>Spiralia</taxon>
        <taxon>Lophotrochozoa</taxon>
        <taxon>Annelida</taxon>
        <taxon>Clitellata</taxon>
        <taxon>Hirudinea</taxon>
        <taxon>Rhynchobdellida</taxon>
        <taxon>Glossiphoniidae</taxon>
        <taxon>Helobdella</taxon>
    </lineage>
</organism>
<proteinExistence type="predicted"/>
<evidence type="ECO:0000313" key="6">
    <source>
        <dbReference type="EnsemblMetazoa" id="HelroP65329"/>
    </source>
</evidence>
<dbReference type="STRING" id="6412.T1FY64"/>
<reference evidence="6" key="3">
    <citation type="submission" date="2015-06" db="UniProtKB">
        <authorList>
            <consortium name="EnsemblMetazoa"/>
        </authorList>
    </citation>
    <scope>IDENTIFICATION</scope>
</reference>
<dbReference type="PANTHER" id="PTHR15036">
    <property type="entry name" value="PIKACHURIN-LIKE PROTEIN"/>
    <property type="match status" value="1"/>
</dbReference>
<dbReference type="AlphaFoldDB" id="T1FY64"/>
<evidence type="ECO:0000256" key="1">
    <source>
        <dbReference type="ARBA" id="ARBA00023157"/>
    </source>
</evidence>
<dbReference type="RefSeq" id="XP_009019736.1">
    <property type="nucleotide sequence ID" value="XM_009021488.1"/>
</dbReference>
<keyword evidence="2" id="KW-0245">EGF-like domain</keyword>
<dbReference type="eggNOG" id="KOG3514">
    <property type="taxonomic scope" value="Eukaryota"/>
</dbReference>
<evidence type="ECO:0000259" key="3">
    <source>
        <dbReference type="PROSITE" id="PS50025"/>
    </source>
</evidence>
<sequence>PIESCQDVTCYNGGQCLYEWNAYTCNCDMTSFSGPACDDGDNIINNDINNNNNDINNRNYYNNNDNLGLITITFSDSERADTTQDSFGLGFVSRQSRDEIATLARIISGNSNDYLQNRLSILPQRNGYIFVVYNLGTADHSIGDTSNVVNDDKYHVIRFNRVGPNSTLQVDNRPIVTKYPTGDYSNEDGGRKR</sequence>
<evidence type="ECO:0000256" key="2">
    <source>
        <dbReference type="PROSITE-ProRule" id="PRU00076"/>
    </source>
</evidence>
<dbReference type="InterPro" id="IPR013320">
    <property type="entry name" value="ConA-like_dom_sf"/>
</dbReference>
<protein>
    <recommendedName>
        <fullName evidence="8">EGF-like domain-containing protein</fullName>
    </recommendedName>
</protein>
<dbReference type="EnsemblMetazoa" id="HelroT65329">
    <property type="protein sequence ID" value="HelroP65329"/>
    <property type="gene ID" value="HelroG65329"/>
</dbReference>
<dbReference type="Proteomes" id="UP000015101">
    <property type="component" value="Unassembled WGS sequence"/>
</dbReference>
<keyword evidence="1" id="KW-1015">Disulfide bond</keyword>
<name>T1FY64_HELRO</name>
<evidence type="ECO:0000259" key="4">
    <source>
        <dbReference type="PROSITE" id="PS50026"/>
    </source>
</evidence>
<evidence type="ECO:0000313" key="5">
    <source>
        <dbReference type="EMBL" id="ESO02328.1"/>
    </source>
</evidence>
<dbReference type="Gene3D" id="2.60.120.200">
    <property type="match status" value="1"/>
</dbReference>
<dbReference type="EMBL" id="KB096742">
    <property type="protein sequence ID" value="ESO02328.1"/>
    <property type="molecule type" value="Genomic_DNA"/>
</dbReference>
<evidence type="ECO:0008006" key="8">
    <source>
        <dbReference type="Google" id="ProtNLM"/>
    </source>
</evidence>
<dbReference type="SUPFAM" id="SSF49899">
    <property type="entry name" value="Concanavalin A-like lectins/glucanases"/>
    <property type="match status" value="1"/>
</dbReference>
<dbReference type="InterPro" id="IPR000742">
    <property type="entry name" value="EGF"/>
</dbReference>
<keyword evidence="7" id="KW-1185">Reference proteome</keyword>
<dbReference type="EMBL" id="AMQM01000847">
    <property type="status" value="NOT_ANNOTATED_CDS"/>
    <property type="molecule type" value="Genomic_DNA"/>
</dbReference>
<feature type="domain" description="EGF-like" evidence="4">
    <location>
        <begin position="1"/>
        <end position="38"/>
    </location>
</feature>
<dbReference type="PROSITE" id="PS50026">
    <property type="entry name" value="EGF_3"/>
    <property type="match status" value="1"/>
</dbReference>
<dbReference type="CDD" id="cd00110">
    <property type="entry name" value="LamG"/>
    <property type="match status" value="1"/>
</dbReference>
<dbReference type="InterPro" id="IPR050372">
    <property type="entry name" value="Neurexin-related_CASP"/>
</dbReference>
<gene>
    <name evidence="6" type="primary">20213762</name>
    <name evidence="5" type="ORF">HELRODRAFT_65329</name>
</gene>
<dbReference type="PANTHER" id="PTHR15036:SF89">
    <property type="entry name" value="NEUREXIN 1, ISOFORM F"/>
    <property type="match status" value="1"/>
</dbReference>
<accession>T1FY64</accession>
<dbReference type="Pfam" id="PF02210">
    <property type="entry name" value="Laminin_G_2"/>
    <property type="match status" value="1"/>
</dbReference>